<feature type="transmembrane region" description="Helical" evidence="1">
    <location>
        <begin position="14"/>
        <end position="39"/>
    </location>
</feature>
<comment type="caution">
    <text evidence="2">The sequence shown here is derived from an EMBL/GenBank/DDBJ whole genome shotgun (WGS) entry which is preliminary data.</text>
</comment>
<dbReference type="Proteomes" id="UP000216991">
    <property type="component" value="Unassembled WGS sequence"/>
</dbReference>
<evidence type="ECO:0000313" key="2">
    <source>
        <dbReference type="EMBL" id="OYQ28239.1"/>
    </source>
</evidence>
<dbReference type="AlphaFoldDB" id="A0A255YGB2"/>
<dbReference type="RefSeq" id="WP_094473883.1">
    <property type="nucleotide sequence ID" value="NZ_NOXT01000111.1"/>
</dbReference>
<dbReference type="OrthoDB" id="7593001at2"/>
<proteinExistence type="predicted"/>
<organism evidence="2 3">
    <name type="scientific">Sandarakinorhabdus cyanobacteriorum</name>
    <dbReference type="NCBI Taxonomy" id="1981098"/>
    <lineage>
        <taxon>Bacteria</taxon>
        <taxon>Pseudomonadati</taxon>
        <taxon>Pseudomonadota</taxon>
        <taxon>Alphaproteobacteria</taxon>
        <taxon>Sphingomonadales</taxon>
        <taxon>Sphingosinicellaceae</taxon>
        <taxon>Sandarakinorhabdus</taxon>
    </lineage>
</organism>
<keyword evidence="1" id="KW-0812">Transmembrane</keyword>
<sequence length="360" mass="39060">MNSLHDVEKWLKRLIAAAFAGSVAWVSGMGCLLQLGLAITIIGIPLAIFFTASPTIFRYMLAGLPIWLLLRPLSGWVAAAASLLVMLGAGIGVAEISNRRLDRMLVALAGQDHGQPLLLPRGSRVALLGTWDARPAPACRDLCQRLLLSGVARMVLVGRPTALANGAPITAWFIAPALGGCRPAALPDVRAEVSALGVDVPYADRPVLSSRLSAVYGAGYCLTTGRRTIADADVVLVDEDRPDWGTPKPIMGVDWRLAQLMIFSRSRILQRQQGRLVEIVRNTWGMAHVLARPLYLLPPNFDDAGEHVGHWGWSDVRDIGDHTYPAARFYLLNDLSVGGLVGWDRVVYRRGAMAKLIPED</sequence>
<dbReference type="EMBL" id="NOXT01000111">
    <property type="protein sequence ID" value="OYQ28239.1"/>
    <property type="molecule type" value="Genomic_DNA"/>
</dbReference>
<reference evidence="2 3" key="1">
    <citation type="submission" date="2017-07" db="EMBL/GenBank/DDBJ databases">
        <title>Sandarakinorhabdus cyanobacteriorum sp. nov., a novel bacterium isolated from cyanobacterial aggregates in a eutrophic lake.</title>
        <authorList>
            <person name="Cai H."/>
        </authorList>
    </citation>
    <scope>NUCLEOTIDE SEQUENCE [LARGE SCALE GENOMIC DNA]</scope>
    <source>
        <strain evidence="2 3">TH057</strain>
    </source>
</reference>
<protein>
    <submittedName>
        <fullName evidence="2">Uncharacterized protein</fullName>
    </submittedName>
</protein>
<feature type="transmembrane region" description="Helical" evidence="1">
    <location>
        <begin position="76"/>
        <end position="94"/>
    </location>
</feature>
<gene>
    <name evidence="2" type="ORF">CHU93_09760</name>
</gene>
<keyword evidence="1" id="KW-1133">Transmembrane helix</keyword>
<keyword evidence="1" id="KW-0472">Membrane</keyword>
<evidence type="ECO:0000313" key="3">
    <source>
        <dbReference type="Proteomes" id="UP000216991"/>
    </source>
</evidence>
<keyword evidence="3" id="KW-1185">Reference proteome</keyword>
<evidence type="ECO:0000256" key="1">
    <source>
        <dbReference type="SAM" id="Phobius"/>
    </source>
</evidence>
<name>A0A255YGB2_9SPHN</name>
<accession>A0A255YGB2</accession>
<feature type="transmembrane region" description="Helical" evidence="1">
    <location>
        <begin position="46"/>
        <end position="70"/>
    </location>
</feature>